<proteinExistence type="predicted"/>
<dbReference type="RefSeq" id="WP_085006398.1">
    <property type="nucleotide sequence ID" value="NZ_MWPR01000018.1"/>
</dbReference>
<protein>
    <recommendedName>
        <fullName evidence="4">Methyltransferase domain-containing protein</fullName>
    </recommendedName>
</protein>
<accession>A0ABX3UEC9</accession>
<keyword evidence="3" id="KW-0949">S-adenosyl-L-methionine</keyword>
<dbReference type="Pfam" id="PF13649">
    <property type="entry name" value="Methyltransf_25"/>
    <property type="match status" value="1"/>
</dbReference>
<feature type="domain" description="Methyltransferase" evidence="4">
    <location>
        <begin position="44"/>
        <end position="137"/>
    </location>
</feature>
<evidence type="ECO:0000256" key="2">
    <source>
        <dbReference type="ARBA" id="ARBA00022679"/>
    </source>
</evidence>
<dbReference type="PANTHER" id="PTHR43464">
    <property type="entry name" value="METHYLTRANSFERASE"/>
    <property type="match status" value="1"/>
</dbReference>
<evidence type="ECO:0000259" key="4">
    <source>
        <dbReference type="Pfam" id="PF13649"/>
    </source>
</evidence>
<evidence type="ECO:0000313" key="6">
    <source>
        <dbReference type="Proteomes" id="UP000192521"/>
    </source>
</evidence>
<name>A0ABX3UEC9_KLUIN</name>
<dbReference type="SUPFAM" id="SSF53335">
    <property type="entry name" value="S-adenosyl-L-methionine-dependent methyltransferases"/>
    <property type="match status" value="1"/>
</dbReference>
<dbReference type="EMBL" id="MWPR01000018">
    <property type="protein sequence ID" value="ORJ49835.1"/>
    <property type="molecule type" value="Genomic_DNA"/>
</dbReference>
<dbReference type="InterPro" id="IPR029063">
    <property type="entry name" value="SAM-dependent_MTases_sf"/>
</dbReference>
<keyword evidence="1" id="KW-0489">Methyltransferase</keyword>
<evidence type="ECO:0000313" key="5">
    <source>
        <dbReference type="EMBL" id="ORJ49835.1"/>
    </source>
</evidence>
<evidence type="ECO:0000256" key="1">
    <source>
        <dbReference type="ARBA" id="ARBA00022603"/>
    </source>
</evidence>
<dbReference type="InterPro" id="IPR041698">
    <property type="entry name" value="Methyltransf_25"/>
</dbReference>
<dbReference type="Proteomes" id="UP000192521">
    <property type="component" value="Unassembled WGS sequence"/>
</dbReference>
<gene>
    <name evidence="5" type="ORF">B2M27_13690</name>
</gene>
<dbReference type="Gene3D" id="3.40.50.150">
    <property type="entry name" value="Vaccinia Virus protein VP39"/>
    <property type="match status" value="1"/>
</dbReference>
<sequence length="208" mass="22925">MHHLDQTPVEFWESHYDAMSPRSNGIPGKILVRFVDSLAPASALELGCGRGDDAVWLAKKGWQVTAVDLSYRALEYAAANAQRSGVSKQIVFAQYDLTSSFPAGRYDLIVASFLESPLSFDRFTIFRTALTHVAPGGMLLITSHAKPPSWSQQADRPFQSAKEAIVALEPLSAEWEILFCDDVARIMRGPDGQEGEVSDSVIALRRKK</sequence>
<dbReference type="PANTHER" id="PTHR43464:SF19">
    <property type="entry name" value="UBIQUINONE BIOSYNTHESIS O-METHYLTRANSFERASE, MITOCHONDRIAL"/>
    <property type="match status" value="1"/>
</dbReference>
<dbReference type="CDD" id="cd02440">
    <property type="entry name" value="AdoMet_MTases"/>
    <property type="match status" value="1"/>
</dbReference>
<reference evidence="5 6" key="1">
    <citation type="submission" date="2017-02" db="EMBL/GenBank/DDBJ databases">
        <title>Draft genome sequence of a Kluyvera intermedia isolate from a patient with a pancreatic abscess.</title>
        <authorList>
            <person name="Thele R."/>
        </authorList>
    </citation>
    <scope>NUCLEOTIDE SEQUENCE [LARGE SCALE GENOMIC DNA]</scope>
    <source>
        <strain evidence="5 6">FOSA7093</strain>
    </source>
</reference>
<keyword evidence="6" id="KW-1185">Reference proteome</keyword>
<organism evidence="5 6">
    <name type="scientific">Kluyvera intermedia</name>
    <name type="common">Enterobacter intermedius</name>
    <dbReference type="NCBI Taxonomy" id="61648"/>
    <lineage>
        <taxon>Bacteria</taxon>
        <taxon>Pseudomonadati</taxon>
        <taxon>Pseudomonadota</taxon>
        <taxon>Gammaproteobacteria</taxon>
        <taxon>Enterobacterales</taxon>
        <taxon>Enterobacteriaceae</taxon>
        <taxon>Kluyvera</taxon>
    </lineage>
</organism>
<comment type="caution">
    <text evidence="5">The sequence shown here is derived from an EMBL/GenBank/DDBJ whole genome shotgun (WGS) entry which is preliminary data.</text>
</comment>
<keyword evidence="2" id="KW-0808">Transferase</keyword>
<evidence type="ECO:0000256" key="3">
    <source>
        <dbReference type="ARBA" id="ARBA00022691"/>
    </source>
</evidence>